<comment type="caution">
    <text evidence="4">The sequence shown here is derived from an EMBL/GenBank/DDBJ whole genome shotgun (WGS) entry which is preliminary data.</text>
</comment>
<evidence type="ECO:0000313" key="5">
    <source>
        <dbReference type="Proteomes" id="UP000436088"/>
    </source>
</evidence>
<feature type="chain" id="PRO_5025481903" description="DUF7794 domain-containing protein" evidence="2">
    <location>
        <begin position="22"/>
        <end position="368"/>
    </location>
</feature>
<evidence type="ECO:0000256" key="1">
    <source>
        <dbReference type="SAM" id="Phobius"/>
    </source>
</evidence>
<keyword evidence="1" id="KW-1133">Transmembrane helix</keyword>
<keyword evidence="1" id="KW-0812">Transmembrane</keyword>
<evidence type="ECO:0000259" key="3">
    <source>
        <dbReference type="Pfam" id="PF25070"/>
    </source>
</evidence>
<accession>A0A6A3AXZ3</accession>
<dbReference type="PANTHER" id="PTHR37735">
    <property type="entry name" value="OS08G0567000 PROTEIN"/>
    <property type="match status" value="1"/>
</dbReference>
<dbReference type="Pfam" id="PF25070">
    <property type="entry name" value="DUF7794"/>
    <property type="match status" value="1"/>
</dbReference>
<feature type="signal peptide" evidence="2">
    <location>
        <begin position="1"/>
        <end position="21"/>
    </location>
</feature>
<sequence length="368" mass="40508">MKIFSVFLISLLFFAFPTADSTGSIYFVDSSNHQFFRSQSSNDGVQSESMLLAEVGATVLVLLGFAPTTLSAAGSSKLNEVLVPNPFDRPRAVFMLEVSGINDPLVVDPKNALFSKALKSSVDVDSSKADIQLPDEDEVSVVSLDEPLRDYTEEEINDFASWVGGSYEADATKPLLGVLTIPLTDVDSVNLRMSEKAHRESASRLLALFHNIRKAMEMHGELLKTSHRLAELIMGSFDDIKVLQELQDRDGVDKLGTKLLLLTLTKMYDSLQKAYGGQIVGVIVFNGVSQPESKTLMNVTYTSGPSRRWLEETKKSLNTTVAAQVLVRRTLAWVTGLVLILSTLLGVHFLLNMPLTRDTLLYSNVKLD</sequence>
<evidence type="ECO:0000256" key="2">
    <source>
        <dbReference type="SAM" id="SignalP"/>
    </source>
</evidence>
<dbReference type="PANTHER" id="PTHR37735:SF1">
    <property type="entry name" value="OS08G0567000 PROTEIN"/>
    <property type="match status" value="1"/>
</dbReference>
<dbReference type="AlphaFoldDB" id="A0A6A3AXZ3"/>
<feature type="domain" description="DUF7794" evidence="3">
    <location>
        <begin position="22"/>
        <end position="286"/>
    </location>
</feature>
<dbReference type="Proteomes" id="UP000436088">
    <property type="component" value="Unassembled WGS sequence"/>
</dbReference>
<keyword evidence="5" id="KW-1185">Reference proteome</keyword>
<gene>
    <name evidence="4" type="ORF">F3Y22_tig00110332pilonHSYRG00097</name>
</gene>
<dbReference type="GO" id="GO:0012505">
    <property type="term" value="C:endomembrane system"/>
    <property type="evidence" value="ECO:0007669"/>
    <property type="project" value="TreeGrafter"/>
</dbReference>
<dbReference type="InterPro" id="IPR056696">
    <property type="entry name" value="DUF7794"/>
</dbReference>
<feature type="transmembrane region" description="Helical" evidence="1">
    <location>
        <begin position="331"/>
        <end position="351"/>
    </location>
</feature>
<keyword evidence="1" id="KW-0472">Membrane</keyword>
<evidence type="ECO:0000313" key="4">
    <source>
        <dbReference type="EMBL" id="KAE8708743.1"/>
    </source>
</evidence>
<dbReference type="OrthoDB" id="1928130at2759"/>
<protein>
    <recommendedName>
        <fullName evidence="3">DUF7794 domain-containing protein</fullName>
    </recommendedName>
</protein>
<reference evidence="4" key="1">
    <citation type="submission" date="2019-09" db="EMBL/GenBank/DDBJ databases">
        <title>Draft genome information of white flower Hibiscus syriacus.</title>
        <authorList>
            <person name="Kim Y.-M."/>
        </authorList>
    </citation>
    <scope>NUCLEOTIDE SEQUENCE [LARGE SCALE GENOMIC DNA]</scope>
    <source>
        <strain evidence="4">YM2019G1</strain>
    </source>
</reference>
<dbReference type="EMBL" id="VEPZ02000937">
    <property type="protein sequence ID" value="KAE8708743.1"/>
    <property type="molecule type" value="Genomic_DNA"/>
</dbReference>
<name>A0A6A3AXZ3_HIBSY</name>
<proteinExistence type="predicted"/>
<keyword evidence="2" id="KW-0732">Signal</keyword>
<organism evidence="4 5">
    <name type="scientific">Hibiscus syriacus</name>
    <name type="common">Rose of Sharon</name>
    <dbReference type="NCBI Taxonomy" id="106335"/>
    <lineage>
        <taxon>Eukaryota</taxon>
        <taxon>Viridiplantae</taxon>
        <taxon>Streptophyta</taxon>
        <taxon>Embryophyta</taxon>
        <taxon>Tracheophyta</taxon>
        <taxon>Spermatophyta</taxon>
        <taxon>Magnoliopsida</taxon>
        <taxon>eudicotyledons</taxon>
        <taxon>Gunneridae</taxon>
        <taxon>Pentapetalae</taxon>
        <taxon>rosids</taxon>
        <taxon>malvids</taxon>
        <taxon>Malvales</taxon>
        <taxon>Malvaceae</taxon>
        <taxon>Malvoideae</taxon>
        <taxon>Hibiscus</taxon>
    </lineage>
</organism>